<evidence type="ECO:0000313" key="1">
    <source>
        <dbReference type="EMBL" id="OBS20424.1"/>
    </source>
</evidence>
<organism evidence="1 2">
    <name type="scientific">Fusarium poae</name>
    <dbReference type="NCBI Taxonomy" id="36050"/>
    <lineage>
        <taxon>Eukaryota</taxon>
        <taxon>Fungi</taxon>
        <taxon>Dikarya</taxon>
        <taxon>Ascomycota</taxon>
        <taxon>Pezizomycotina</taxon>
        <taxon>Sordariomycetes</taxon>
        <taxon>Hypocreomycetidae</taxon>
        <taxon>Hypocreales</taxon>
        <taxon>Nectriaceae</taxon>
        <taxon>Fusarium</taxon>
    </lineage>
</organism>
<dbReference type="Proteomes" id="UP000091967">
    <property type="component" value="Unassembled WGS sequence"/>
</dbReference>
<protein>
    <submittedName>
        <fullName evidence="1">Uncharacterized protein</fullName>
    </submittedName>
</protein>
<sequence length="486" mass="55120">MAALNNEWPSWLRNTNDTARVWVRDRFLIPLYQKIKEHDAAYTPATLLSSTDRIKITALRHYKQTVMPSHEAARVDIRLDFPNNQTPPLDLSIVFERTAGDAATDKRSVLIPLGLKPPALDKAVFYNPIEADEQLLSENAVELSHSTSDVNGQYFNLLFLAFVLQTLSSRNPKYDLYTTMCYWYAGSTLDCLRLALNKSQQEAESHITGGDARENSDHLGRATFAEFWWFKSPSFYKSQVPDTLHALTLEKPEVETPTEEFMGVVEEAETKTNTFRASLIFGDEDLTQPDNRKEFLRRHLVVDVPIEIGKRGDGYRLTPKPSPGFLLMDEQAVGSENANAGMLTEARELFYKENRFLVTLKALDAFWNGRYQKYELGGLVRSSIRHITIAISTDDDPELYSTMDILRSLDPSTKVRIVLIGVDERGESEESGEIKESGESAMSRVCEQIAPLMATLFTRFTDFKVHKQLLPEDADNNVVTKIFESL</sequence>
<proteinExistence type="predicted"/>
<reference evidence="1 2" key="1">
    <citation type="submission" date="2016-06" db="EMBL/GenBank/DDBJ databases">
        <title>Living apart together: crosstalk between the core and supernumerary genomes in a fungal plant pathogen.</title>
        <authorList>
            <person name="Vanheule A."/>
            <person name="Audenaert K."/>
            <person name="Warris S."/>
            <person name="Van De Geest H."/>
            <person name="Schijlen E."/>
            <person name="Hofte M."/>
            <person name="De Saeger S."/>
            <person name="Haesaert G."/>
            <person name="Waalwijk C."/>
            <person name="Van Der Lee T."/>
        </authorList>
    </citation>
    <scope>NUCLEOTIDE SEQUENCE [LARGE SCALE GENOMIC DNA]</scope>
    <source>
        <strain evidence="1 2">2516</strain>
    </source>
</reference>
<dbReference type="OMA" id="YWYAGST"/>
<keyword evidence="2" id="KW-1185">Reference proteome</keyword>
<accession>A0A1B8AJD8</accession>
<dbReference type="AlphaFoldDB" id="A0A1B8AJD8"/>
<dbReference type="EMBL" id="LYXU01000003">
    <property type="protein sequence ID" value="OBS20424.1"/>
    <property type="molecule type" value="Genomic_DNA"/>
</dbReference>
<name>A0A1B8AJD8_FUSPO</name>
<evidence type="ECO:0000313" key="2">
    <source>
        <dbReference type="Proteomes" id="UP000091967"/>
    </source>
</evidence>
<comment type="caution">
    <text evidence="1">The sequence shown here is derived from an EMBL/GenBank/DDBJ whole genome shotgun (WGS) entry which is preliminary data.</text>
</comment>
<gene>
    <name evidence="1" type="ORF">FPOA_06794</name>
</gene>